<evidence type="ECO:0000256" key="7">
    <source>
        <dbReference type="ARBA" id="ARBA00023314"/>
    </source>
</evidence>
<dbReference type="Pfam" id="PF00940">
    <property type="entry name" value="RNA_pol"/>
    <property type="match status" value="1"/>
</dbReference>
<evidence type="ECO:0000256" key="3">
    <source>
        <dbReference type="ARBA" id="ARBA00022478"/>
    </source>
</evidence>
<dbReference type="InterPro" id="IPR043502">
    <property type="entry name" value="DNA/RNA_pol_sf"/>
</dbReference>
<proteinExistence type="inferred from homology"/>
<evidence type="ECO:0000256" key="8">
    <source>
        <dbReference type="ARBA" id="ARBA00048552"/>
    </source>
</evidence>
<accession>A0A5B9NCE3</accession>
<evidence type="ECO:0000259" key="9">
    <source>
        <dbReference type="SMART" id="SM01311"/>
    </source>
</evidence>
<keyword evidence="7" id="KW-1195">Viral transcription</keyword>
<dbReference type="InterPro" id="IPR029262">
    <property type="entry name" value="RPOL_N"/>
</dbReference>
<dbReference type="PANTHER" id="PTHR10102">
    <property type="entry name" value="DNA-DIRECTED RNA POLYMERASE, MITOCHONDRIAL"/>
    <property type="match status" value="1"/>
</dbReference>
<evidence type="ECO:0000256" key="2">
    <source>
        <dbReference type="ARBA" id="ARBA00012418"/>
    </source>
</evidence>
<dbReference type="InterPro" id="IPR037159">
    <property type="entry name" value="RNA_POL_N_sf"/>
</dbReference>
<dbReference type="GO" id="GO:0000428">
    <property type="term" value="C:DNA-directed RNA polymerase complex"/>
    <property type="evidence" value="ECO:0007669"/>
    <property type="project" value="UniProtKB-KW"/>
</dbReference>
<evidence type="ECO:0000313" key="11">
    <source>
        <dbReference type="Proteomes" id="UP000323801"/>
    </source>
</evidence>
<dbReference type="SUPFAM" id="SSF56672">
    <property type="entry name" value="DNA/RNA polymerases"/>
    <property type="match status" value="1"/>
</dbReference>
<keyword evidence="5" id="KW-0548">Nucleotidyltransferase</keyword>
<name>A0A5B9NCE3_9CAUD</name>
<reference evidence="10 11" key="1">
    <citation type="submission" date="2019-06" db="EMBL/GenBank/DDBJ databases">
        <title>Comparative genomics of Klebsiella bacteriophages in the elucidation of host range specificity.</title>
        <authorList>
            <person name="Ku H."/>
            <person name="Brown T."/>
            <person name="Kabwe M."/>
            <person name="Chan H.T."/>
            <person name="Petrovski S."/>
            <person name="Tucci J."/>
        </authorList>
    </citation>
    <scope>NUCLEOTIDE SEQUENCE [LARGE SCALE GENOMIC DNA]</scope>
</reference>
<keyword evidence="3" id="KW-0240">DNA-directed RNA polymerase</keyword>
<dbReference type="GO" id="GO:0003677">
    <property type="term" value="F:DNA binding"/>
    <property type="evidence" value="ECO:0007669"/>
    <property type="project" value="InterPro"/>
</dbReference>
<keyword evidence="6" id="KW-0804">Transcription</keyword>
<organism evidence="10 11">
    <name type="scientific">Klebsiella phage KMI6</name>
    <dbReference type="NCBI Taxonomy" id="2601617"/>
    <lineage>
        <taxon>Viruses</taxon>
        <taxon>Duplodnaviria</taxon>
        <taxon>Heunggongvirae</taxon>
        <taxon>Uroviricota</taxon>
        <taxon>Caudoviricetes</taxon>
        <taxon>Autographivirales</taxon>
        <taxon>Autoscriptoviridae</taxon>
        <taxon>Slopekvirinae</taxon>
        <taxon>Drulisvirus</taxon>
        <taxon>Drulisvirus KMI6</taxon>
    </lineage>
</organism>
<dbReference type="Gene3D" id="1.10.287.280">
    <property type="match status" value="1"/>
</dbReference>
<keyword evidence="4" id="KW-0808">Transferase</keyword>
<evidence type="ECO:0000256" key="6">
    <source>
        <dbReference type="ARBA" id="ARBA00023163"/>
    </source>
</evidence>
<dbReference type="InterPro" id="IPR024075">
    <property type="entry name" value="DNA-dir_RNA_pol_helix_hairp_sf"/>
</dbReference>
<protein>
    <recommendedName>
        <fullName evidence="2">DNA-directed RNA polymerase</fullName>
        <ecNumber evidence="2">2.7.7.6</ecNumber>
    </recommendedName>
</protein>
<dbReference type="Gene3D" id="1.10.1320.10">
    <property type="entry name" value="DNA-directed RNA polymerase, N-terminal domain"/>
    <property type="match status" value="1"/>
</dbReference>
<keyword evidence="11" id="KW-1185">Reference proteome</keyword>
<comment type="similarity">
    <text evidence="1">Belongs to the phage and mitochondrial RNA polymerase family.</text>
</comment>
<gene>
    <name evidence="10" type="ORF">KMI6_43</name>
</gene>
<dbReference type="Proteomes" id="UP000323801">
    <property type="component" value="Segment"/>
</dbReference>
<evidence type="ECO:0000256" key="5">
    <source>
        <dbReference type="ARBA" id="ARBA00022695"/>
    </source>
</evidence>
<evidence type="ECO:0000256" key="4">
    <source>
        <dbReference type="ARBA" id="ARBA00022679"/>
    </source>
</evidence>
<dbReference type="EC" id="2.7.7.6" evidence="2"/>
<dbReference type="GO" id="GO:0003899">
    <property type="term" value="F:DNA-directed RNA polymerase activity"/>
    <property type="evidence" value="ECO:0007669"/>
    <property type="project" value="UniProtKB-EC"/>
</dbReference>
<evidence type="ECO:0000256" key="1">
    <source>
        <dbReference type="ARBA" id="ARBA00009493"/>
    </source>
</evidence>
<dbReference type="GO" id="GO:0019083">
    <property type="term" value="P:viral transcription"/>
    <property type="evidence" value="ECO:0007669"/>
    <property type="project" value="UniProtKB-KW"/>
</dbReference>
<sequence length="822" mass="92815">MISALNTVMNPEAELVQRQLELEETYKIRGIERARKLITDALQNGGIMNLPMTQRMLTSAYDVASAAIEEMRNVKAPGIGGKYRRFLRLVPLDILTTLSLCTMFEAFSVAPGESASRRQTAQAVMSALGRNVQSELLALQLRNVAPAYMDRVYEYLTERRTKSPTHILRTLRASAENVHYGHEPWTNAQNISVGRLLCAAVFETGLFQWKTGSGNLSMLYPADNVMEAFQQLVESADTVTMKPPMLVPPVQHTTMWDGGYLTPIDNRGTYHNSHIDRSRLREVAEAFKSADGIKKALNKAQETPYRINKRILELVQEARALGIGVGMPRSVPEPKPEWYLDGVPKENYTEEELDRFGEWKTRMSLWYSADRKRVSQLRSLLTTLEMAEEFKDEKALYFPTCVDWRYRLYFKSSLHPQGSDLQKALLEFGRGKPLGERGLFWLKVHVATCFGYDKTLFEDRAAWADANFAEIEQLTISPFDSPAFASADSPWCFLAAAIDLVNAVRSGCPEEYISRIPVAMDATNSGGQHLSALLRDPVGGRLTNLYWEGNDKKADLYMDVKRRTDEKVILDLDKEDFVIQSTYWRENEITRSMTKRPSMTYFYSATVRSCSDYIFEGACAEGYEGTETNSLWNLSCYLAPRMRTAIEEANPAAAAAMGYLQNLARRAPASQHLQWKTPLGGLVMNRYSQREEVRVRIDCMNMSIMRVHNRDFKTCNKRKAASGIAPNFVHSLDSTHLMMVLCAAEGLDIVPIHDSLATHAADVDAMHRHIREQFVKLYEEHDLLGDITRAAAEAGADLTGLEMPAIGTLDIRQVLESPFFFS</sequence>
<evidence type="ECO:0000313" key="10">
    <source>
        <dbReference type="EMBL" id="QEG10152.1"/>
    </source>
</evidence>
<dbReference type="Gene3D" id="1.10.150.20">
    <property type="entry name" value="5' to 3' exonuclease, C-terminal subdomain"/>
    <property type="match status" value="1"/>
</dbReference>
<dbReference type="GO" id="GO:0006351">
    <property type="term" value="P:DNA-templated transcription"/>
    <property type="evidence" value="ECO:0007669"/>
    <property type="project" value="InterPro"/>
</dbReference>
<dbReference type="PANTHER" id="PTHR10102:SF0">
    <property type="entry name" value="DNA-DIRECTED RNA POLYMERASE, MITOCHONDRIAL"/>
    <property type="match status" value="1"/>
</dbReference>
<dbReference type="Gene3D" id="1.10.287.260">
    <property type="match status" value="1"/>
</dbReference>
<dbReference type="InterPro" id="IPR002092">
    <property type="entry name" value="DNA-dir_Rpol_phage-type"/>
</dbReference>
<comment type="catalytic activity">
    <reaction evidence="8">
        <text>RNA(n) + a ribonucleoside 5'-triphosphate = RNA(n+1) + diphosphate</text>
        <dbReference type="Rhea" id="RHEA:21248"/>
        <dbReference type="Rhea" id="RHEA-COMP:14527"/>
        <dbReference type="Rhea" id="RHEA-COMP:17342"/>
        <dbReference type="ChEBI" id="CHEBI:33019"/>
        <dbReference type="ChEBI" id="CHEBI:61557"/>
        <dbReference type="ChEBI" id="CHEBI:140395"/>
        <dbReference type="EC" id="2.7.7.6"/>
    </reaction>
</comment>
<dbReference type="SMART" id="SM01311">
    <property type="entry name" value="RPOL_N"/>
    <property type="match status" value="1"/>
</dbReference>
<feature type="domain" description="DNA-directed RNA polymerase N-terminal" evidence="9">
    <location>
        <begin position="17"/>
        <end position="302"/>
    </location>
</feature>
<dbReference type="InterPro" id="IPR046950">
    <property type="entry name" value="DNA-dir_Rpol_C_phage-type"/>
</dbReference>
<dbReference type="EMBL" id="MN101220">
    <property type="protein sequence ID" value="QEG10152.1"/>
    <property type="molecule type" value="Genomic_DNA"/>
</dbReference>